<comment type="similarity">
    <text evidence="1">Belongs to the UPF0332 family.</text>
</comment>
<dbReference type="Pfam" id="PF05168">
    <property type="entry name" value="HEPN"/>
    <property type="match status" value="1"/>
</dbReference>
<evidence type="ECO:0000313" key="3">
    <source>
        <dbReference type="EMBL" id="ABN58039.1"/>
    </source>
</evidence>
<protein>
    <submittedName>
        <fullName evidence="3">HEPN domain protein</fullName>
    </submittedName>
</protein>
<dbReference type="KEGG" id="mem:Memar_2114"/>
<dbReference type="InterPro" id="IPR007842">
    <property type="entry name" value="HEPN_dom"/>
</dbReference>
<evidence type="ECO:0000256" key="1">
    <source>
        <dbReference type="ARBA" id="ARBA00038248"/>
    </source>
</evidence>
<dbReference type="PANTHER" id="PTHR36565:SF1">
    <property type="entry name" value="UPF0332 PROTEIN TM_1000"/>
    <property type="match status" value="1"/>
</dbReference>
<dbReference type="eggNOG" id="arCOG02123">
    <property type="taxonomic scope" value="Archaea"/>
</dbReference>
<dbReference type="InterPro" id="IPR052226">
    <property type="entry name" value="UPF0332_toxin"/>
</dbReference>
<dbReference type="Proteomes" id="UP000002146">
    <property type="component" value="Chromosome"/>
</dbReference>
<evidence type="ECO:0000259" key="2">
    <source>
        <dbReference type="Pfam" id="PF05168"/>
    </source>
</evidence>
<dbReference type="AlphaFoldDB" id="A3CXD9"/>
<reference evidence="3 4" key="1">
    <citation type="journal article" date="2009" name="Stand. Genomic Sci.">
        <title>Complete genome sequence of Methanoculleus marisnigri Romesser et al. 1981 type strain JR1.</title>
        <authorList>
            <person name="Anderson I.J."/>
            <person name="Sieprawska-Lupa M."/>
            <person name="Lapidus A."/>
            <person name="Nolan M."/>
            <person name="Copeland A."/>
            <person name="Glavina Del Rio T."/>
            <person name="Tice H."/>
            <person name="Dalin E."/>
            <person name="Barry K."/>
            <person name="Saunders E."/>
            <person name="Han C."/>
            <person name="Brettin T."/>
            <person name="Detter J.C."/>
            <person name="Bruce D."/>
            <person name="Mikhailova N."/>
            <person name="Pitluck S."/>
            <person name="Hauser L."/>
            <person name="Land M."/>
            <person name="Lucas S."/>
            <person name="Richardson P."/>
            <person name="Whitman W.B."/>
            <person name="Kyrpides N.C."/>
        </authorList>
    </citation>
    <scope>NUCLEOTIDE SEQUENCE [LARGE SCALE GENOMIC DNA]</scope>
    <source>
        <strain evidence="4">ATCC 35101 / DSM 1498 / JR1</strain>
    </source>
</reference>
<sequence>MSYRFQDCVNRRGVVKRPASRAMVEKELVEAKRDLDSAKNSFCDSDFKWTIIKAYYSMFHTCKSLLFSAGYVEKSHECLIAAIEELFVEKGVLPAAVVSDLRRAKTAREAADYGLTYGEASANGTVHDAGEIFEIVSGYLAGEGFETPSP</sequence>
<organism evidence="3 4">
    <name type="scientific">Methanoculleus marisnigri (strain ATCC 35101 / DSM 1498 / JR1)</name>
    <dbReference type="NCBI Taxonomy" id="368407"/>
    <lineage>
        <taxon>Archaea</taxon>
        <taxon>Methanobacteriati</taxon>
        <taxon>Methanobacteriota</taxon>
        <taxon>Stenosarchaea group</taxon>
        <taxon>Methanomicrobia</taxon>
        <taxon>Methanomicrobiales</taxon>
        <taxon>Methanomicrobiaceae</taxon>
        <taxon>Methanoculleus</taxon>
    </lineage>
</organism>
<proteinExistence type="inferred from homology"/>
<feature type="domain" description="HEPN" evidence="2">
    <location>
        <begin position="28"/>
        <end position="136"/>
    </location>
</feature>
<dbReference type="PANTHER" id="PTHR36565">
    <property type="entry name" value="UPF0332 PROTEIN TM_1000"/>
    <property type="match status" value="1"/>
</dbReference>
<dbReference type="Gene3D" id="1.20.120.330">
    <property type="entry name" value="Nucleotidyltransferases domain 2"/>
    <property type="match status" value="1"/>
</dbReference>
<accession>A3CXD9</accession>
<gene>
    <name evidence="3" type="ordered locus">Memar_2114</name>
</gene>
<dbReference type="STRING" id="368407.Memar_2114"/>
<evidence type="ECO:0000313" key="4">
    <source>
        <dbReference type="Proteomes" id="UP000002146"/>
    </source>
</evidence>
<keyword evidence="4" id="KW-1185">Reference proteome</keyword>
<name>A3CXD9_METMJ</name>
<dbReference type="HOGENOM" id="CLU_151247_0_0_2"/>
<dbReference type="EMBL" id="CP000562">
    <property type="protein sequence ID" value="ABN58039.1"/>
    <property type="molecule type" value="Genomic_DNA"/>
</dbReference>